<reference evidence="1 2" key="1">
    <citation type="submission" date="2020-06" db="EMBL/GenBank/DDBJ databases">
        <title>Transcriptomic and genomic resources for Thalictrum thalictroides and T. hernandezii: Facilitating candidate gene discovery in an emerging model plant lineage.</title>
        <authorList>
            <person name="Arias T."/>
            <person name="Riano-Pachon D.M."/>
            <person name="Di Stilio V.S."/>
        </authorList>
    </citation>
    <scope>NUCLEOTIDE SEQUENCE [LARGE SCALE GENOMIC DNA]</scope>
    <source>
        <strain evidence="2">cv. WT478/WT964</strain>
        <tissue evidence="1">Leaves</tissue>
    </source>
</reference>
<sequence>MGRLGFFNGGQIPTGDLDDVEAYITSRFGEGSVEKFIRSREERKAAQENSLGFVNSELGLKQNNGGNMPDSSCNKEALNEEVTIQLEGKAVIENEVVILETKDEDKKQSWASVLGRKAVSHKTLEFIEPTLVEGKPVVHVTSDELVQVKEKFPDLVVGCFIGRRPSHLYTKEVCARQ</sequence>
<name>A0A7J6VP14_THATH</name>
<evidence type="ECO:0000313" key="1">
    <source>
        <dbReference type="EMBL" id="KAF5185910.1"/>
    </source>
</evidence>
<proteinExistence type="predicted"/>
<organism evidence="1 2">
    <name type="scientific">Thalictrum thalictroides</name>
    <name type="common">Rue-anemone</name>
    <name type="synonym">Anemone thalictroides</name>
    <dbReference type="NCBI Taxonomy" id="46969"/>
    <lineage>
        <taxon>Eukaryota</taxon>
        <taxon>Viridiplantae</taxon>
        <taxon>Streptophyta</taxon>
        <taxon>Embryophyta</taxon>
        <taxon>Tracheophyta</taxon>
        <taxon>Spermatophyta</taxon>
        <taxon>Magnoliopsida</taxon>
        <taxon>Ranunculales</taxon>
        <taxon>Ranunculaceae</taxon>
        <taxon>Thalictroideae</taxon>
        <taxon>Thalictrum</taxon>
    </lineage>
</organism>
<accession>A0A7J6VP14</accession>
<dbReference type="EMBL" id="JABWDY010030077">
    <property type="protein sequence ID" value="KAF5185910.1"/>
    <property type="molecule type" value="Genomic_DNA"/>
</dbReference>
<dbReference type="Proteomes" id="UP000554482">
    <property type="component" value="Unassembled WGS sequence"/>
</dbReference>
<gene>
    <name evidence="1" type="ORF">FRX31_024503</name>
</gene>
<protein>
    <submittedName>
        <fullName evidence="1">Uncharacterized protein</fullName>
    </submittedName>
</protein>
<comment type="caution">
    <text evidence="1">The sequence shown here is derived from an EMBL/GenBank/DDBJ whole genome shotgun (WGS) entry which is preliminary data.</text>
</comment>
<keyword evidence="2" id="KW-1185">Reference proteome</keyword>
<evidence type="ECO:0000313" key="2">
    <source>
        <dbReference type="Proteomes" id="UP000554482"/>
    </source>
</evidence>
<dbReference type="AlphaFoldDB" id="A0A7J6VP14"/>
<dbReference type="OrthoDB" id="851886at2759"/>